<evidence type="ECO:0000313" key="1">
    <source>
        <dbReference type="EMBL" id="GAX59977.1"/>
    </source>
</evidence>
<organism evidence="1 2">
    <name type="scientific">Candidatus Scalindua japonica</name>
    <dbReference type="NCBI Taxonomy" id="1284222"/>
    <lineage>
        <taxon>Bacteria</taxon>
        <taxon>Pseudomonadati</taxon>
        <taxon>Planctomycetota</taxon>
        <taxon>Candidatus Brocadiia</taxon>
        <taxon>Candidatus Brocadiales</taxon>
        <taxon>Candidatus Scalinduaceae</taxon>
        <taxon>Candidatus Scalindua</taxon>
    </lineage>
</organism>
<evidence type="ECO:0000313" key="2">
    <source>
        <dbReference type="Proteomes" id="UP000218542"/>
    </source>
</evidence>
<dbReference type="Proteomes" id="UP000218542">
    <property type="component" value="Unassembled WGS sequence"/>
</dbReference>
<accession>A0A286TVQ1</accession>
<keyword evidence="2" id="KW-1185">Reference proteome</keyword>
<comment type="caution">
    <text evidence="1">The sequence shown here is derived from an EMBL/GenBank/DDBJ whole genome shotgun (WGS) entry which is preliminary data.</text>
</comment>
<dbReference type="EMBL" id="BAOS01000005">
    <property type="protein sequence ID" value="GAX59977.1"/>
    <property type="molecule type" value="Genomic_DNA"/>
</dbReference>
<protein>
    <submittedName>
        <fullName evidence="1">Uncharacterized protein</fullName>
    </submittedName>
</protein>
<name>A0A286TVQ1_9BACT</name>
<reference evidence="2" key="1">
    <citation type="journal article" date="2017" name="Environ. Microbiol. Rep.">
        <title>Genetic Diversity of Marine Anaerobic Ammonium-Oxidizing Bacteria as Revealed by Genomic and Proteomic Analyses of 'Candidatus Scalindua japonica'.</title>
        <authorList>
            <person name="Oshiki M."/>
            <person name="Mizuto K."/>
            <person name="Kimura Z."/>
            <person name="Kindaichi T."/>
            <person name="Satoh H."/>
            <person name="Okabe S."/>
        </authorList>
    </citation>
    <scope>NUCLEOTIDE SEQUENCE [LARGE SCALE GENOMIC DNA]</scope>
    <source>
        <strain evidence="2">husup-a2</strain>
    </source>
</reference>
<proteinExistence type="predicted"/>
<dbReference type="AlphaFoldDB" id="A0A286TVQ1"/>
<sequence length="62" mass="7381">MSYHFIYLYQSDNRKSSKYFLVSIETVQSTGSKEQKKGEDRYDEAFNNMLDDNCTFDPNFFS</sequence>
<gene>
    <name evidence="1" type="ORF">SCALIN_C05_0062</name>
</gene>